<dbReference type="InterPro" id="IPR050471">
    <property type="entry name" value="AB_hydrolase"/>
</dbReference>
<keyword evidence="3" id="KW-1185">Reference proteome</keyword>
<evidence type="ECO:0000313" key="3">
    <source>
        <dbReference type="Proteomes" id="UP000235162"/>
    </source>
</evidence>
<feature type="domain" description="AB hydrolase-1" evidence="1">
    <location>
        <begin position="35"/>
        <end position="143"/>
    </location>
</feature>
<dbReference type="PRINTS" id="PR00111">
    <property type="entry name" value="ABHYDROLASE"/>
</dbReference>
<reference evidence="2 3" key="1">
    <citation type="submission" date="2018-01" db="EMBL/GenBank/DDBJ databases">
        <title>The draft genome sequence of Halioglobus japonicus S1-36.</title>
        <authorList>
            <person name="Du Z.-J."/>
            <person name="Shi M.-J."/>
        </authorList>
    </citation>
    <scope>NUCLEOTIDE SEQUENCE [LARGE SCALE GENOMIC DNA]</scope>
    <source>
        <strain evidence="2 3">S1-36</strain>
    </source>
</reference>
<dbReference type="AlphaFoldDB" id="A0AAP8MGE1"/>
<dbReference type="Gene3D" id="3.40.50.1820">
    <property type="entry name" value="alpha/beta hydrolase"/>
    <property type="match status" value="1"/>
</dbReference>
<dbReference type="PANTHER" id="PTHR43433">
    <property type="entry name" value="HYDROLASE, ALPHA/BETA FOLD FAMILY PROTEIN"/>
    <property type="match status" value="1"/>
</dbReference>
<dbReference type="InterPro" id="IPR000073">
    <property type="entry name" value="AB_hydrolase_1"/>
</dbReference>
<keyword evidence="2" id="KW-0378">Hydrolase</keyword>
<sequence length="280" mass="30927">MKDDLVSMDDIDIRRSNAITPDGVGIAYQMSGSGPALICGHAMGMDHSMYDRHRASFSQAHTMITFDQRGSGMSDHPPFEEGEHSAYTVERFGDDLKAVLDDAGVEKAMILGFSMGAVSALSFATRWPERVDKLILASAMASRLPQPIIDRARQVEDMLEQRGVKETHEFYFSGPLFGGLIEQESTREQIVRGGEQATAHGFKGCFRVTIDRPSLVEHLHVIDSPTLIMVGETDTHYLAEAELLEREIKGAKRVVMPGVGHAMCAQRPEQFESTVLEFIA</sequence>
<dbReference type="GO" id="GO:0016787">
    <property type="term" value="F:hydrolase activity"/>
    <property type="evidence" value="ECO:0007669"/>
    <property type="project" value="UniProtKB-KW"/>
</dbReference>
<evidence type="ECO:0000259" key="1">
    <source>
        <dbReference type="Pfam" id="PF00561"/>
    </source>
</evidence>
<accession>A0AAP8MGE1</accession>
<dbReference type="Proteomes" id="UP000235162">
    <property type="component" value="Unassembled WGS sequence"/>
</dbReference>
<gene>
    <name evidence="2" type="ORF">C0029_01375</name>
</gene>
<protein>
    <submittedName>
        <fullName evidence="2">Alpha/beta hydrolase</fullName>
    </submittedName>
</protein>
<dbReference type="SUPFAM" id="SSF53474">
    <property type="entry name" value="alpha/beta-Hydrolases"/>
    <property type="match status" value="1"/>
</dbReference>
<dbReference type="InterPro" id="IPR029058">
    <property type="entry name" value="AB_hydrolase_fold"/>
</dbReference>
<evidence type="ECO:0000313" key="2">
    <source>
        <dbReference type="EMBL" id="PLW87275.1"/>
    </source>
</evidence>
<organism evidence="2 3">
    <name type="scientific">Halioglobus japonicus</name>
    <dbReference type="NCBI Taxonomy" id="930805"/>
    <lineage>
        <taxon>Bacteria</taxon>
        <taxon>Pseudomonadati</taxon>
        <taxon>Pseudomonadota</taxon>
        <taxon>Gammaproteobacteria</taxon>
        <taxon>Cellvibrionales</taxon>
        <taxon>Halieaceae</taxon>
        <taxon>Halioglobus</taxon>
    </lineage>
</organism>
<comment type="caution">
    <text evidence="2">The sequence shown here is derived from an EMBL/GenBank/DDBJ whole genome shotgun (WGS) entry which is preliminary data.</text>
</comment>
<dbReference type="EMBL" id="PKUR01000001">
    <property type="protein sequence ID" value="PLW87275.1"/>
    <property type="molecule type" value="Genomic_DNA"/>
</dbReference>
<dbReference type="PANTHER" id="PTHR43433:SF5">
    <property type="entry name" value="AB HYDROLASE-1 DOMAIN-CONTAINING PROTEIN"/>
    <property type="match status" value="1"/>
</dbReference>
<name>A0AAP8MGE1_9GAMM</name>
<dbReference type="Pfam" id="PF00561">
    <property type="entry name" value="Abhydrolase_1"/>
    <property type="match status" value="1"/>
</dbReference>
<dbReference type="KEGG" id="hja:BST95_16835"/>
<proteinExistence type="predicted"/>